<dbReference type="Pfam" id="PF04480">
    <property type="entry name" value="DUF559"/>
    <property type="match status" value="1"/>
</dbReference>
<dbReference type="Proteomes" id="UP001238496">
    <property type="component" value="Unassembled WGS sequence"/>
</dbReference>
<dbReference type="Gene3D" id="3.40.960.10">
    <property type="entry name" value="VSR Endonuclease"/>
    <property type="match status" value="1"/>
</dbReference>
<evidence type="ECO:0000313" key="3">
    <source>
        <dbReference type="Proteomes" id="UP001238496"/>
    </source>
</evidence>
<evidence type="ECO:0000313" key="2">
    <source>
        <dbReference type="EMBL" id="MDQ0421905.1"/>
    </source>
</evidence>
<accession>A0ABU0G980</accession>
<dbReference type="SUPFAM" id="SSF52980">
    <property type="entry name" value="Restriction endonuclease-like"/>
    <property type="match status" value="1"/>
</dbReference>
<dbReference type="InterPro" id="IPR007569">
    <property type="entry name" value="DUF559"/>
</dbReference>
<dbReference type="RefSeq" id="WP_307373993.1">
    <property type="nucleotide sequence ID" value="NZ_JAUSUW010000008.1"/>
</dbReference>
<feature type="domain" description="DUF559" evidence="1">
    <location>
        <begin position="11"/>
        <end position="117"/>
    </location>
</feature>
<gene>
    <name evidence="2" type="ORF">J2045_002949</name>
</gene>
<dbReference type="CDD" id="cd01038">
    <property type="entry name" value="Endonuclease_DUF559"/>
    <property type="match status" value="1"/>
</dbReference>
<dbReference type="InterPro" id="IPR011335">
    <property type="entry name" value="Restrct_endonuc-II-like"/>
</dbReference>
<dbReference type="PANTHER" id="PTHR38590:SF1">
    <property type="entry name" value="BLL0828 PROTEIN"/>
    <property type="match status" value="1"/>
</dbReference>
<dbReference type="InterPro" id="IPR047216">
    <property type="entry name" value="Endonuclease_DUF559_bact"/>
</dbReference>
<keyword evidence="2" id="KW-0540">Nuclease</keyword>
<dbReference type="GO" id="GO:0004519">
    <property type="term" value="F:endonuclease activity"/>
    <property type="evidence" value="ECO:0007669"/>
    <property type="project" value="UniProtKB-KW"/>
</dbReference>
<organism evidence="2 3">
    <name type="scientific">Peteryoungia aggregata LMG 23059</name>
    <dbReference type="NCBI Taxonomy" id="1368425"/>
    <lineage>
        <taxon>Bacteria</taxon>
        <taxon>Pseudomonadati</taxon>
        <taxon>Pseudomonadota</taxon>
        <taxon>Alphaproteobacteria</taxon>
        <taxon>Hyphomicrobiales</taxon>
        <taxon>Rhizobiaceae</taxon>
        <taxon>Peteryoungia</taxon>
    </lineage>
</organism>
<keyword evidence="2" id="KW-0378">Hydrolase</keyword>
<keyword evidence="3" id="KW-1185">Reference proteome</keyword>
<reference evidence="2 3" key="1">
    <citation type="submission" date="2023-07" db="EMBL/GenBank/DDBJ databases">
        <title>Genomic Encyclopedia of Type Strains, Phase IV (KMG-IV): sequencing the most valuable type-strain genomes for metagenomic binning, comparative biology and taxonomic classification.</title>
        <authorList>
            <person name="Goeker M."/>
        </authorList>
    </citation>
    <scope>NUCLEOTIDE SEQUENCE [LARGE SCALE GENOMIC DNA]</scope>
    <source>
        <strain evidence="2 3">DSM 1111</strain>
    </source>
</reference>
<name>A0ABU0G980_9HYPH</name>
<keyword evidence="2" id="KW-0255">Endonuclease</keyword>
<sequence length="123" mass="14430">MTHHAVPEGHRRNARRMRKALTAAELRFWNTVRAHRLMGLGFRRQVPIAGYIVDFACPEHKLVVEIDGPSHTFDQRIERDQVRDQMLAHLGWTALRFTNEDVLEHLDDVCTHILRVIGVRRFE</sequence>
<evidence type="ECO:0000259" key="1">
    <source>
        <dbReference type="Pfam" id="PF04480"/>
    </source>
</evidence>
<dbReference type="PANTHER" id="PTHR38590">
    <property type="entry name" value="BLL0828 PROTEIN"/>
    <property type="match status" value="1"/>
</dbReference>
<proteinExistence type="predicted"/>
<dbReference type="EMBL" id="JAUSUW010000008">
    <property type="protein sequence ID" value="MDQ0421905.1"/>
    <property type="molecule type" value="Genomic_DNA"/>
</dbReference>
<comment type="caution">
    <text evidence="2">The sequence shown here is derived from an EMBL/GenBank/DDBJ whole genome shotgun (WGS) entry which is preliminary data.</text>
</comment>
<protein>
    <submittedName>
        <fullName evidence="2">Very-short-patch-repair endonuclease</fullName>
    </submittedName>
</protein>